<feature type="compositionally biased region" description="Basic and acidic residues" evidence="1">
    <location>
        <begin position="551"/>
        <end position="564"/>
    </location>
</feature>
<evidence type="ECO:0000256" key="1">
    <source>
        <dbReference type="SAM" id="MobiDB-lite"/>
    </source>
</evidence>
<feature type="compositionally biased region" description="Low complexity" evidence="1">
    <location>
        <begin position="111"/>
        <end position="146"/>
    </location>
</feature>
<feature type="region of interest" description="Disordered" evidence="1">
    <location>
        <begin position="408"/>
        <end position="470"/>
    </location>
</feature>
<organism evidence="2 3">
    <name type="scientific">Cystoisospora suis</name>
    <dbReference type="NCBI Taxonomy" id="483139"/>
    <lineage>
        <taxon>Eukaryota</taxon>
        <taxon>Sar</taxon>
        <taxon>Alveolata</taxon>
        <taxon>Apicomplexa</taxon>
        <taxon>Conoidasida</taxon>
        <taxon>Coccidia</taxon>
        <taxon>Eucoccidiorida</taxon>
        <taxon>Eimeriorina</taxon>
        <taxon>Sarcocystidae</taxon>
        <taxon>Cystoisospora</taxon>
    </lineage>
</organism>
<proteinExistence type="predicted"/>
<dbReference type="EMBL" id="MIGC01001677">
    <property type="protein sequence ID" value="PHJ22432.1"/>
    <property type="molecule type" value="Genomic_DNA"/>
</dbReference>
<evidence type="ECO:0000313" key="2">
    <source>
        <dbReference type="EMBL" id="PHJ22432.1"/>
    </source>
</evidence>
<reference evidence="2 3" key="1">
    <citation type="journal article" date="2017" name="Int. J. Parasitol.">
        <title>The genome of the protozoan parasite Cystoisospora suis and a reverse vaccinology approach to identify vaccine candidates.</title>
        <authorList>
            <person name="Palmieri N."/>
            <person name="Shrestha A."/>
            <person name="Ruttkowski B."/>
            <person name="Beck T."/>
            <person name="Vogl C."/>
            <person name="Tomley F."/>
            <person name="Blake D.P."/>
            <person name="Joachim A."/>
        </authorList>
    </citation>
    <scope>NUCLEOTIDE SEQUENCE [LARGE SCALE GENOMIC DNA]</scope>
    <source>
        <strain evidence="2 3">Wien I</strain>
    </source>
</reference>
<name>A0A2C6L3V2_9APIC</name>
<dbReference type="AlphaFoldDB" id="A0A2C6L3V2"/>
<feature type="compositionally biased region" description="Basic and acidic residues" evidence="1">
    <location>
        <begin position="150"/>
        <end position="164"/>
    </location>
</feature>
<protein>
    <submittedName>
        <fullName evidence="2">Uncharacterized protein</fullName>
    </submittedName>
</protein>
<feature type="region of interest" description="Disordered" evidence="1">
    <location>
        <begin position="478"/>
        <end position="497"/>
    </location>
</feature>
<feature type="region of interest" description="Disordered" evidence="1">
    <location>
        <begin position="507"/>
        <end position="639"/>
    </location>
</feature>
<dbReference type="Proteomes" id="UP000221165">
    <property type="component" value="Unassembled WGS sequence"/>
</dbReference>
<dbReference type="VEuPathDB" id="ToxoDB:CSUI_003723"/>
<feature type="compositionally biased region" description="Basic and acidic residues" evidence="1">
    <location>
        <begin position="279"/>
        <end position="294"/>
    </location>
</feature>
<gene>
    <name evidence="2" type="ORF">CSUI_003723</name>
</gene>
<feature type="region of interest" description="Disordered" evidence="1">
    <location>
        <begin position="351"/>
        <end position="376"/>
    </location>
</feature>
<feature type="region of interest" description="Disordered" evidence="1">
    <location>
        <begin position="254"/>
        <end position="294"/>
    </location>
</feature>
<feature type="compositionally biased region" description="Low complexity" evidence="1">
    <location>
        <begin position="254"/>
        <end position="275"/>
    </location>
</feature>
<dbReference type="RefSeq" id="XP_067924109.1">
    <property type="nucleotide sequence ID" value="XM_068063918.1"/>
</dbReference>
<feature type="region of interest" description="Disordered" evidence="1">
    <location>
        <begin position="109"/>
        <end position="185"/>
    </location>
</feature>
<feature type="compositionally biased region" description="Polar residues" evidence="1">
    <location>
        <begin position="626"/>
        <end position="639"/>
    </location>
</feature>
<feature type="non-terminal residue" evidence="2">
    <location>
        <position position="1"/>
    </location>
</feature>
<feature type="compositionally biased region" description="Polar residues" evidence="1">
    <location>
        <begin position="508"/>
        <end position="530"/>
    </location>
</feature>
<sequence>GGKPFEKLEAVGCLSSSSNSRKKLTEEELCHLLKLSHGRNISKSKLLADFHKLNRHLSKADLERKFKEHIVYERRPEDKQKRWYVSSEATEAFHLKEELETILQAIRAEESQNSSSNNSNSANTTNSSNSLNSSSASHNSSNGSQGLPHEQGRKLVEGKEKDGEMSVMTSVGGKGDEGPSMNKEASTPSCVVKTARMTTNHHNLNTQSVVVSGSSGMNSTGATPSSCVTATSVLAQLLLRNSQASAAVAVAAPASKMESLENSNSGSSSSTEGLGKTMNKKDEGEGEKETGEKRCLQDHHDDFESSHRNENPYHHSNSGITFRGIDCVSSAAWVAASSAKAALDIVIRTKEEEQEGRNASSSSIFPRERNSSCLVTPSSSSSVAFHLAAAAMAASELAKEVAGSLLEEQPYDGDDSLPQVEQPQHADQRERGSGGTNSHDSKSSHGNLLHPSAVVGPAAGTFFKSPQGKEQSMVVKVENGEGEHVGSNKRETEIYLRKETKGERTDIIGTSQFIEGQGTSNESNGSTLAENDNRSYVGAVTPPKPPSIQKTNEEMTGEVHKDAMESSPVPLGKRRRSDGGEEEEEGTSTSSNNATGNSSSSPTTATTSYRSSSAGATTKRAKRGSAGQTSGQAFSSKGSLLKNTLITQYFRSVPAQPAARRASEGKSGGNHAASIPPP</sequence>
<feature type="region of interest" description="Disordered" evidence="1">
    <location>
        <begin position="654"/>
        <end position="678"/>
    </location>
</feature>
<feature type="compositionally biased region" description="Low complexity" evidence="1">
    <location>
        <begin position="587"/>
        <end position="618"/>
    </location>
</feature>
<comment type="caution">
    <text evidence="2">The sequence shown here is derived from an EMBL/GenBank/DDBJ whole genome shotgun (WGS) entry which is preliminary data.</text>
</comment>
<dbReference type="GeneID" id="94427129"/>
<accession>A0A2C6L3V2</accession>
<evidence type="ECO:0000313" key="3">
    <source>
        <dbReference type="Proteomes" id="UP000221165"/>
    </source>
</evidence>
<dbReference type="OrthoDB" id="360074at2759"/>
<keyword evidence="3" id="KW-1185">Reference proteome</keyword>